<organism evidence="7 8">
    <name type="scientific">Corynebacterium felinum</name>
    <dbReference type="NCBI Taxonomy" id="131318"/>
    <lineage>
        <taxon>Bacteria</taxon>
        <taxon>Bacillati</taxon>
        <taxon>Actinomycetota</taxon>
        <taxon>Actinomycetes</taxon>
        <taxon>Mycobacteriales</taxon>
        <taxon>Corynebacteriaceae</taxon>
        <taxon>Corynebacterium</taxon>
    </lineage>
</organism>
<dbReference type="InterPro" id="IPR036259">
    <property type="entry name" value="MFS_trans_sf"/>
</dbReference>
<dbReference type="SUPFAM" id="SSF103473">
    <property type="entry name" value="MFS general substrate transporter"/>
    <property type="match status" value="1"/>
</dbReference>
<keyword evidence="8" id="KW-1185">Reference proteome</keyword>
<proteinExistence type="predicted"/>
<keyword evidence="2 5" id="KW-0812">Transmembrane</keyword>
<feature type="domain" description="Major facilitator superfamily (MFS) profile" evidence="6">
    <location>
        <begin position="30"/>
        <end position="439"/>
    </location>
</feature>
<evidence type="ECO:0000256" key="4">
    <source>
        <dbReference type="ARBA" id="ARBA00023136"/>
    </source>
</evidence>
<gene>
    <name evidence="7" type="ORF">J2S37_002754</name>
</gene>
<evidence type="ECO:0000256" key="5">
    <source>
        <dbReference type="SAM" id="Phobius"/>
    </source>
</evidence>
<dbReference type="Gene3D" id="1.20.1250.20">
    <property type="entry name" value="MFS general substrate transporter like domains"/>
    <property type="match status" value="2"/>
</dbReference>
<name>A0ABU2BD74_9CORY</name>
<evidence type="ECO:0000256" key="1">
    <source>
        <dbReference type="ARBA" id="ARBA00004651"/>
    </source>
</evidence>
<evidence type="ECO:0000313" key="8">
    <source>
        <dbReference type="Proteomes" id="UP001183619"/>
    </source>
</evidence>
<dbReference type="Proteomes" id="UP001183619">
    <property type="component" value="Unassembled WGS sequence"/>
</dbReference>
<feature type="transmembrane region" description="Helical" evidence="5">
    <location>
        <begin position="331"/>
        <end position="353"/>
    </location>
</feature>
<dbReference type="PANTHER" id="PTHR11662:SF399">
    <property type="entry name" value="FI19708P1-RELATED"/>
    <property type="match status" value="1"/>
</dbReference>
<feature type="transmembrane region" description="Helical" evidence="5">
    <location>
        <begin position="190"/>
        <end position="212"/>
    </location>
</feature>
<evidence type="ECO:0000256" key="3">
    <source>
        <dbReference type="ARBA" id="ARBA00022989"/>
    </source>
</evidence>
<accession>A0ABU2BD74</accession>
<feature type="transmembrane region" description="Helical" evidence="5">
    <location>
        <begin position="274"/>
        <end position="295"/>
    </location>
</feature>
<feature type="transmembrane region" description="Helical" evidence="5">
    <location>
        <begin position="404"/>
        <end position="425"/>
    </location>
</feature>
<reference evidence="7 8" key="1">
    <citation type="submission" date="2023-07" db="EMBL/GenBank/DDBJ databases">
        <title>Sequencing the genomes of 1000 actinobacteria strains.</title>
        <authorList>
            <person name="Klenk H.-P."/>
        </authorList>
    </citation>
    <scope>NUCLEOTIDE SEQUENCE [LARGE SCALE GENOMIC DNA]</scope>
    <source>
        <strain evidence="7 8">DSM 44508</strain>
    </source>
</reference>
<evidence type="ECO:0000256" key="2">
    <source>
        <dbReference type="ARBA" id="ARBA00022692"/>
    </source>
</evidence>
<feature type="transmembrane region" description="Helical" evidence="5">
    <location>
        <begin position="104"/>
        <end position="123"/>
    </location>
</feature>
<feature type="transmembrane region" description="Helical" evidence="5">
    <location>
        <begin position="31"/>
        <end position="51"/>
    </location>
</feature>
<comment type="caution">
    <text evidence="7">The sequence shown here is derived from an EMBL/GenBank/DDBJ whole genome shotgun (WGS) entry which is preliminary data.</text>
</comment>
<dbReference type="EMBL" id="JAVDYF010000001">
    <property type="protein sequence ID" value="MDR7356216.1"/>
    <property type="molecule type" value="Genomic_DNA"/>
</dbReference>
<sequence length="439" mass="46904">MSPHDPDHSSQCCPTSIPRRLAPAAPKIEKVSARALAVWLTGCVVYVTAFTGRTSFGVAGVAAIERFSVDASALAVFTSVQVGVYAFAQVPMGVLIDRLGPKKMLFYGALIMALGQIILGLTTNYGVAIAARVLIGLGDATAFLSVMRLLPLWFPLKKAPFFGQITGTIGQLGQFLSAVPFLFFLNSWGWTWAFVSLGAVGVLVAGAAWLVIADSPVTLAKSDLRVTESLRIIVRDPFVWQAFFTHWTSMVVLVVFSLLWGAPLMKLALGLSPAEVGMIFSVSSVITVLSGPIHGVISQRLGRNREWYSVGAGLIAGGVSIWFFIASAPRGIVALCIFVGLLAFFITGSGFGFDTVRENVDVKVIAAATGLANMGGFVSTMIAAQLVGALLSVSEGYGWDDFAFAWWAVTATWAVGMGGFAVAMWKVRRRPRPHPERSF</sequence>
<keyword evidence="4 5" id="KW-0472">Membrane</keyword>
<protein>
    <submittedName>
        <fullName evidence="7">Nitrate/nitrite transporter NarK</fullName>
    </submittedName>
</protein>
<evidence type="ECO:0000313" key="7">
    <source>
        <dbReference type="EMBL" id="MDR7356216.1"/>
    </source>
</evidence>
<evidence type="ECO:0000259" key="6">
    <source>
        <dbReference type="PROSITE" id="PS50850"/>
    </source>
</evidence>
<dbReference type="PROSITE" id="PS50850">
    <property type="entry name" value="MFS"/>
    <property type="match status" value="1"/>
</dbReference>
<dbReference type="Pfam" id="PF07690">
    <property type="entry name" value="MFS_1"/>
    <property type="match status" value="1"/>
</dbReference>
<feature type="transmembrane region" description="Helical" evidence="5">
    <location>
        <begin position="365"/>
        <end position="392"/>
    </location>
</feature>
<feature type="transmembrane region" description="Helical" evidence="5">
    <location>
        <begin position="71"/>
        <end position="92"/>
    </location>
</feature>
<dbReference type="InterPro" id="IPR050382">
    <property type="entry name" value="MFS_Na/Anion_cotransporter"/>
</dbReference>
<dbReference type="InterPro" id="IPR020846">
    <property type="entry name" value="MFS_dom"/>
</dbReference>
<feature type="transmembrane region" description="Helical" evidence="5">
    <location>
        <begin position="238"/>
        <end position="262"/>
    </location>
</feature>
<comment type="subcellular location">
    <subcellularLocation>
        <location evidence="1">Cell membrane</location>
        <topology evidence="1">Multi-pass membrane protein</topology>
    </subcellularLocation>
</comment>
<feature type="transmembrane region" description="Helical" evidence="5">
    <location>
        <begin position="307"/>
        <end position="325"/>
    </location>
</feature>
<keyword evidence="3 5" id="KW-1133">Transmembrane helix</keyword>
<feature type="transmembrane region" description="Helical" evidence="5">
    <location>
        <begin position="129"/>
        <end position="150"/>
    </location>
</feature>
<dbReference type="RefSeq" id="WP_277104675.1">
    <property type="nucleotide sequence ID" value="NZ_BAAAJS010000007.1"/>
</dbReference>
<dbReference type="InterPro" id="IPR011701">
    <property type="entry name" value="MFS"/>
</dbReference>
<dbReference type="PANTHER" id="PTHR11662">
    <property type="entry name" value="SOLUTE CARRIER FAMILY 17"/>
    <property type="match status" value="1"/>
</dbReference>